<dbReference type="InterPro" id="IPR051628">
    <property type="entry name" value="LUBAC_E3_Ligases"/>
</dbReference>
<keyword evidence="2" id="KW-0808">Transferase</keyword>
<dbReference type="SUPFAM" id="SSF57850">
    <property type="entry name" value="RING/U-box"/>
    <property type="match status" value="2"/>
</dbReference>
<dbReference type="PANTHER" id="PTHR22770">
    <property type="entry name" value="UBIQUITIN CONJUGATING ENZYME 7 INTERACTING PROTEIN-RELATED"/>
    <property type="match status" value="1"/>
</dbReference>
<accession>A0A2P4Z6W6</accession>
<evidence type="ECO:0000256" key="5">
    <source>
        <dbReference type="ARBA" id="ARBA00022771"/>
    </source>
</evidence>
<dbReference type="EMBL" id="JPDN02000091">
    <property type="protein sequence ID" value="PON20029.1"/>
    <property type="molecule type" value="Genomic_DNA"/>
</dbReference>
<dbReference type="GO" id="GO:0043130">
    <property type="term" value="F:ubiquitin binding"/>
    <property type="evidence" value="ECO:0007669"/>
    <property type="project" value="TreeGrafter"/>
</dbReference>
<dbReference type="GeneID" id="29987516"/>
<evidence type="ECO:0000256" key="7">
    <source>
        <dbReference type="ARBA" id="ARBA00022833"/>
    </source>
</evidence>
<organism evidence="9 10">
    <name type="scientific">Trichoderma gamsii</name>
    <dbReference type="NCBI Taxonomy" id="398673"/>
    <lineage>
        <taxon>Eukaryota</taxon>
        <taxon>Fungi</taxon>
        <taxon>Dikarya</taxon>
        <taxon>Ascomycota</taxon>
        <taxon>Pezizomycotina</taxon>
        <taxon>Sordariomycetes</taxon>
        <taxon>Hypocreomycetidae</taxon>
        <taxon>Hypocreales</taxon>
        <taxon>Hypocreaceae</taxon>
        <taxon>Trichoderma</taxon>
    </lineage>
</organism>
<dbReference type="AlphaFoldDB" id="A0A2P4Z6W6"/>
<dbReference type="GO" id="GO:0043161">
    <property type="term" value="P:proteasome-mediated ubiquitin-dependent protein catabolic process"/>
    <property type="evidence" value="ECO:0007669"/>
    <property type="project" value="TreeGrafter"/>
</dbReference>
<evidence type="ECO:0000256" key="3">
    <source>
        <dbReference type="ARBA" id="ARBA00022723"/>
    </source>
</evidence>
<evidence type="ECO:0000256" key="4">
    <source>
        <dbReference type="ARBA" id="ARBA00022737"/>
    </source>
</evidence>
<dbReference type="GO" id="GO:0097039">
    <property type="term" value="P:protein linear polyubiquitination"/>
    <property type="evidence" value="ECO:0007669"/>
    <property type="project" value="TreeGrafter"/>
</dbReference>
<evidence type="ECO:0000313" key="10">
    <source>
        <dbReference type="Proteomes" id="UP000054821"/>
    </source>
</evidence>
<keyword evidence="4" id="KW-0677">Repeat</keyword>
<protein>
    <submittedName>
        <fullName evidence="9">Ariadne ring protein</fullName>
    </submittedName>
</protein>
<name>A0A2P4Z6W6_9HYPO</name>
<evidence type="ECO:0000259" key="8">
    <source>
        <dbReference type="PROSITE" id="PS51873"/>
    </source>
</evidence>
<feature type="domain" description="RING-type" evidence="8">
    <location>
        <begin position="561"/>
        <end position="790"/>
    </location>
</feature>
<dbReference type="Pfam" id="PF01485">
    <property type="entry name" value="IBR"/>
    <property type="match status" value="1"/>
</dbReference>
<dbReference type="GO" id="GO:0004842">
    <property type="term" value="F:ubiquitin-protein transferase activity"/>
    <property type="evidence" value="ECO:0007669"/>
    <property type="project" value="TreeGrafter"/>
</dbReference>
<keyword evidence="7" id="KW-0862">Zinc</keyword>
<evidence type="ECO:0000256" key="2">
    <source>
        <dbReference type="ARBA" id="ARBA00022679"/>
    </source>
</evidence>
<dbReference type="InterPro" id="IPR002867">
    <property type="entry name" value="IBR_dom"/>
</dbReference>
<keyword evidence="5" id="KW-0863">Zinc-finger</keyword>
<keyword evidence="10" id="KW-1185">Reference proteome</keyword>
<dbReference type="InterPro" id="IPR044066">
    <property type="entry name" value="TRIAD_supradom"/>
</dbReference>
<comment type="pathway">
    <text evidence="1">Protein modification; protein ubiquitination.</text>
</comment>
<gene>
    <name evidence="9" type="ORF">TGAM01_v211106</name>
</gene>
<evidence type="ECO:0000256" key="6">
    <source>
        <dbReference type="ARBA" id="ARBA00022786"/>
    </source>
</evidence>
<dbReference type="RefSeq" id="XP_018659420.1">
    <property type="nucleotide sequence ID" value="XM_018807433.1"/>
</dbReference>
<dbReference type="Pfam" id="PF22191">
    <property type="entry name" value="IBR_1"/>
    <property type="match status" value="1"/>
</dbReference>
<evidence type="ECO:0000256" key="1">
    <source>
        <dbReference type="ARBA" id="ARBA00004906"/>
    </source>
</evidence>
<dbReference type="PROSITE" id="PS51873">
    <property type="entry name" value="TRIAD"/>
    <property type="match status" value="1"/>
</dbReference>
<evidence type="ECO:0000313" key="9">
    <source>
        <dbReference type="EMBL" id="PON20029.1"/>
    </source>
</evidence>
<dbReference type="GO" id="GO:0000151">
    <property type="term" value="C:ubiquitin ligase complex"/>
    <property type="evidence" value="ECO:0007669"/>
    <property type="project" value="TreeGrafter"/>
</dbReference>
<dbReference type="GO" id="GO:0008270">
    <property type="term" value="F:zinc ion binding"/>
    <property type="evidence" value="ECO:0007669"/>
    <property type="project" value="UniProtKB-KW"/>
</dbReference>
<dbReference type="Gene3D" id="3.30.40.10">
    <property type="entry name" value="Zinc/RING finger domain, C3HC4 (zinc finger)"/>
    <property type="match status" value="1"/>
</dbReference>
<dbReference type="Gene3D" id="1.20.120.1750">
    <property type="match status" value="1"/>
</dbReference>
<dbReference type="Proteomes" id="UP000054821">
    <property type="component" value="Unassembled WGS sequence"/>
</dbReference>
<dbReference type="InterPro" id="IPR013083">
    <property type="entry name" value="Znf_RING/FYVE/PHD"/>
</dbReference>
<dbReference type="STRING" id="398673.A0A2P4Z6W6"/>
<keyword evidence="3" id="KW-0479">Metal-binding</keyword>
<keyword evidence="6" id="KW-0833">Ubl conjugation pathway</keyword>
<proteinExistence type="predicted"/>
<sequence>MAPAVHSLMRQTKTRRSFVLSRKAPVVSAVPRRKETRAHAYPADFFYEEYTKVEAEEDSLPENWCRELKGALVRFGDGAVVTQVSFPSDFSAVHISNLPQFTTASSVVTLLASFDFAVPEDCVRISRPADSLHCSADVRVEDPQFSKRLCELLALKRHDSPIAVPINVSMPQTTNHRRVDSKKVYCSWHKPTKTAWLNFGNGEIAAKVGSNFSAGTFKILHQSVQCEGPTRGAGIKNPLAWTLRLSDVSRLAKKDDVMRAIPSAMSPRHVELSAASYDADLPMANALIESLLLQVGPLERWEGSLEVPGKRFKAKAWFTKDADALQAVKLFHNEPLSFNKNGKFTVQLVHSARFKILARIYDAVEQELTDHKKTWASQHVLYIAYPPAQGLQVLKIEGENGGDVARAKATLERIISGEVMMKNGKPIWAPSFATNGYAYQRMKQFERELGVVIVRDKRKSQLRLLGPQLQREKVQLAIIELANAYSNSTHVIELDAQQFSWAFKGGYRAIVEAIGNDKVVLDIASNPRRILVVGSKADFSIAREILQCKQGVSGEKPESGSISDCVICWTPADNPIQTTCKHLYCTGCFEDLCFAAVNSGPSIRCQGDAGNCSEVLLLTELQAHLSSAALEDILEAAFTTHVTRHPSDFQYCPTPDCGQIYRAARPAGNNGRTAETSEFPMFKCPSCLVAVCTACNVSHDGLTCAEHRDHLSGGYKALQAAKKKLGIKDCPNCSTMIEKTFGCNHMTCSACGTHICWIASATAGIDEEQIPNSCSAAYRASYGSPCLPAAGIADSTGTDQCPMQAVHMQLNIATTGCKSDTDGERLSTINKVNDFKCSRHYQCSDVQTTLTTDFSGNAG</sequence>
<comment type="caution">
    <text evidence="9">The sequence shown here is derived from an EMBL/GenBank/DDBJ whole genome shotgun (WGS) entry which is preliminary data.</text>
</comment>
<dbReference type="PANTHER" id="PTHR22770:SF13">
    <property type="entry name" value="RING-TYPE DOMAIN-CONTAINING PROTEIN"/>
    <property type="match status" value="1"/>
</dbReference>
<dbReference type="CDD" id="cd20335">
    <property type="entry name" value="BRcat_RBR"/>
    <property type="match status" value="1"/>
</dbReference>
<reference evidence="9 10" key="1">
    <citation type="journal article" date="2016" name="Genome Announc.">
        <title>Draft Whole-Genome Sequence of Trichoderma gamsii T6085, a Promising Biocontrol Agent of Fusarium Head Blight on Wheat.</title>
        <authorList>
            <person name="Baroncelli R."/>
            <person name="Zapparata A."/>
            <person name="Piaggeschi G."/>
            <person name="Sarrocco S."/>
            <person name="Vannacci G."/>
        </authorList>
    </citation>
    <scope>NUCLEOTIDE SEQUENCE [LARGE SCALE GENOMIC DNA]</scope>
    <source>
        <strain evidence="9 10">T6085</strain>
    </source>
</reference>